<keyword evidence="2" id="KW-0067">ATP-binding</keyword>
<protein>
    <submittedName>
        <fullName evidence="4">Fic family protein</fullName>
    </submittedName>
</protein>
<dbReference type="Pfam" id="PF02661">
    <property type="entry name" value="Fic"/>
    <property type="match status" value="1"/>
</dbReference>
<evidence type="ECO:0000313" key="4">
    <source>
        <dbReference type="EMBL" id="PRY82924.1"/>
    </source>
</evidence>
<name>A0A2T0W8R3_9RHOB</name>
<feature type="active site" evidence="1">
    <location>
        <position position="209"/>
    </location>
</feature>
<dbReference type="Gene3D" id="1.10.3290.10">
    <property type="entry name" value="Fido-like domain"/>
    <property type="match status" value="1"/>
</dbReference>
<dbReference type="InterPro" id="IPR036597">
    <property type="entry name" value="Fido-like_dom_sf"/>
</dbReference>
<sequence>MALETPARLEPCGLEETVPSGLLELVHELRSAANDLGTRLNTGVAEELRAMMRIANAQHSNRIEGHIANPPDIERALAGRWADVEHPDMVQEIVAHVHVQAWVDAQAVEGTLPAPTSAVFIQELHRRLYDRMPPALRVAEHGYLSREILPGIFRGAGHDVTVGAHMPPSGHRIAAFMAYFERRYSGLTRGTTGRCLAIPAAHHRLSYIHPFDDGNGRVCRLMTHAMIHAAELDGQGLWSVSRGLARGLEDSAEYKQRLAAADQPRRGDRDGRGNLSLAMLESFALWFLQVMQAEIRFATALFDPAAIAARYGGLICDLYPERPQLSRLVDLVLSQGEVTRDQIHSVLEPSVSVARSDIDCLLHAGLLKSTSPAAPLRLACPLAYHERLFPHLFCDDA</sequence>
<feature type="binding site" evidence="2">
    <location>
        <begin position="162"/>
        <end position="165"/>
    </location>
    <ligand>
        <name>ATP</name>
        <dbReference type="ChEBI" id="CHEBI:30616"/>
    </ligand>
</feature>
<organism evidence="4 5">
    <name type="scientific">Donghicola tyrosinivorans</name>
    <dbReference type="NCBI Taxonomy" id="1652492"/>
    <lineage>
        <taxon>Bacteria</taxon>
        <taxon>Pseudomonadati</taxon>
        <taxon>Pseudomonadota</taxon>
        <taxon>Alphaproteobacteria</taxon>
        <taxon>Rhodobacterales</taxon>
        <taxon>Roseobacteraceae</taxon>
        <taxon>Donghicola</taxon>
    </lineage>
</organism>
<dbReference type="AlphaFoldDB" id="A0A2T0W8R3"/>
<feature type="binding site" evidence="2">
    <location>
        <begin position="213"/>
        <end position="220"/>
    </location>
    <ligand>
        <name>ATP</name>
        <dbReference type="ChEBI" id="CHEBI:30616"/>
    </ligand>
</feature>
<dbReference type="SUPFAM" id="SSF140931">
    <property type="entry name" value="Fic-like"/>
    <property type="match status" value="1"/>
</dbReference>
<feature type="domain" description="Fido" evidence="3">
    <location>
        <begin position="116"/>
        <end position="289"/>
    </location>
</feature>
<dbReference type="PROSITE" id="PS51459">
    <property type="entry name" value="FIDO"/>
    <property type="match status" value="1"/>
</dbReference>
<dbReference type="PANTHER" id="PTHR13504:SF38">
    <property type="entry name" value="FIDO DOMAIN-CONTAINING PROTEIN"/>
    <property type="match status" value="1"/>
</dbReference>
<dbReference type="RefSeq" id="WP_170108133.1">
    <property type="nucleotide sequence ID" value="NZ_PVTQ01000037.1"/>
</dbReference>
<evidence type="ECO:0000313" key="5">
    <source>
        <dbReference type="Proteomes" id="UP000238392"/>
    </source>
</evidence>
<dbReference type="Proteomes" id="UP000238392">
    <property type="component" value="Unassembled WGS sequence"/>
</dbReference>
<dbReference type="InterPro" id="IPR040198">
    <property type="entry name" value="Fido_containing"/>
</dbReference>
<evidence type="ECO:0000256" key="1">
    <source>
        <dbReference type="PIRSR" id="PIRSR640198-1"/>
    </source>
</evidence>
<keyword evidence="2" id="KW-0547">Nucleotide-binding</keyword>
<gene>
    <name evidence="4" type="ORF">CLV74_13711</name>
</gene>
<dbReference type="InterPro" id="IPR003812">
    <property type="entry name" value="Fido"/>
</dbReference>
<reference evidence="4 5" key="1">
    <citation type="submission" date="2018-03" db="EMBL/GenBank/DDBJ databases">
        <title>Genomic Encyclopedia of Archaeal and Bacterial Type Strains, Phase II (KMG-II): from individual species to whole genera.</title>
        <authorList>
            <person name="Goeker M."/>
        </authorList>
    </citation>
    <scope>NUCLEOTIDE SEQUENCE [LARGE SCALE GENOMIC DNA]</scope>
    <source>
        <strain evidence="4 5">DSM 100212</strain>
    </source>
</reference>
<accession>A0A2T0W8R3</accession>
<comment type="caution">
    <text evidence="4">The sequence shown here is derived from an EMBL/GenBank/DDBJ whole genome shotgun (WGS) entry which is preliminary data.</text>
</comment>
<dbReference type="GO" id="GO:0005524">
    <property type="term" value="F:ATP binding"/>
    <property type="evidence" value="ECO:0007669"/>
    <property type="project" value="UniProtKB-KW"/>
</dbReference>
<evidence type="ECO:0000259" key="3">
    <source>
        <dbReference type="PROSITE" id="PS51459"/>
    </source>
</evidence>
<keyword evidence="5" id="KW-1185">Reference proteome</keyword>
<dbReference type="PANTHER" id="PTHR13504">
    <property type="entry name" value="FIDO DOMAIN-CONTAINING PROTEIN DDB_G0283145"/>
    <property type="match status" value="1"/>
</dbReference>
<proteinExistence type="predicted"/>
<evidence type="ECO:0000256" key="2">
    <source>
        <dbReference type="PIRSR" id="PIRSR640198-2"/>
    </source>
</evidence>
<dbReference type="EMBL" id="PVTQ01000037">
    <property type="protein sequence ID" value="PRY82924.1"/>
    <property type="molecule type" value="Genomic_DNA"/>
</dbReference>